<evidence type="ECO:0000256" key="2">
    <source>
        <dbReference type="ARBA" id="ARBA00006602"/>
    </source>
</evidence>
<sequence>MGAHFQTVERFAFDRIFSTPASESATIPSGDMLLEISALRAEIALLQADIGAQVSLARAEGFEAGLAQARAERDVALLSAVDALHAGIEALDERFEDVSKRVTGEAAEIALAAADMIAGRAIETAPAETIDAAIGRALGQVARGTELEIRVNPDLIEAIEARIAERQASDRRKLNLTVIGDVTIAVGDALIGWEQGGLALDASARRAAVMEELETLLPSPAGAN</sequence>
<protein>
    <recommendedName>
        <fullName evidence="3">Flagellar assembly protein FliH</fullName>
    </recommendedName>
</protein>
<accession>A0ABU3Y7N9</accession>
<comment type="caution">
    <text evidence="9">The sequence shown here is derived from an EMBL/GenBank/DDBJ whole genome shotgun (WGS) entry which is preliminary data.</text>
</comment>
<evidence type="ECO:0000256" key="1">
    <source>
        <dbReference type="ARBA" id="ARBA00003041"/>
    </source>
</evidence>
<evidence type="ECO:0000256" key="3">
    <source>
        <dbReference type="ARBA" id="ARBA00016507"/>
    </source>
</evidence>
<evidence type="ECO:0000259" key="8">
    <source>
        <dbReference type="Pfam" id="PF02108"/>
    </source>
</evidence>
<dbReference type="InterPro" id="IPR051472">
    <property type="entry name" value="T3SS_Stator/FliH"/>
</dbReference>
<comment type="function">
    <text evidence="1">Needed for flagellar regrowth and assembly.</text>
</comment>
<gene>
    <name evidence="9" type="ORF">RZN05_10435</name>
</gene>
<reference evidence="9 10" key="1">
    <citation type="submission" date="2023-10" db="EMBL/GenBank/DDBJ databases">
        <title>Sphingomonas sp. HF-S4 16S ribosomal RNA gene Genome sequencing and assembly.</title>
        <authorList>
            <person name="Lee H."/>
        </authorList>
    </citation>
    <scope>NUCLEOTIDE SEQUENCE [LARGE SCALE GENOMIC DNA]</scope>
    <source>
        <strain evidence="9 10">HF-S4</strain>
    </source>
</reference>
<keyword evidence="4" id="KW-0813">Transport</keyword>
<evidence type="ECO:0000256" key="5">
    <source>
        <dbReference type="ARBA" id="ARBA00022795"/>
    </source>
</evidence>
<evidence type="ECO:0000256" key="6">
    <source>
        <dbReference type="ARBA" id="ARBA00022927"/>
    </source>
</evidence>
<organism evidence="9 10">
    <name type="scientific">Sphingomonas agrestis</name>
    <dbReference type="NCBI Taxonomy" id="3080540"/>
    <lineage>
        <taxon>Bacteria</taxon>
        <taxon>Pseudomonadati</taxon>
        <taxon>Pseudomonadota</taxon>
        <taxon>Alphaproteobacteria</taxon>
        <taxon>Sphingomonadales</taxon>
        <taxon>Sphingomonadaceae</taxon>
        <taxon>Sphingomonas</taxon>
    </lineage>
</organism>
<feature type="domain" description="Flagellar assembly protein FliH/Type III secretion system HrpE" evidence="8">
    <location>
        <begin position="81"/>
        <end position="198"/>
    </location>
</feature>
<dbReference type="EMBL" id="JAWJEJ010000001">
    <property type="protein sequence ID" value="MDV3457400.1"/>
    <property type="molecule type" value="Genomic_DNA"/>
</dbReference>
<dbReference type="PANTHER" id="PTHR34982">
    <property type="entry name" value="YOP PROTEINS TRANSLOCATION PROTEIN L"/>
    <property type="match status" value="1"/>
</dbReference>
<keyword evidence="10" id="KW-1185">Reference proteome</keyword>
<keyword evidence="5" id="KW-1005">Bacterial flagellum biogenesis</keyword>
<keyword evidence="6" id="KW-0653">Protein transport</keyword>
<dbReference type="Pfam" id="PF02108">
    <property type="entry name" value="FliH"/>
    <property type="match status" value="1"/>
</dbReference>
<dbReference type="Proteomes" id="UP001273531">
    <property type="component" value="Unassembled WGS sequence"/>
</dbReference>
<comment type="similarity">
    <text evidence="2">Belongs to the FliH family.</text>
</comment>
<proteinExistence type="inferred from homology"/>
<evidence type="ECO:0000256" key="4">
    <source>
        <dbReference type="ARBA" id="ARBA00022448"/>
    </source>
</evidence>
<evidence type="ECO:0000313" key="9">
    <source>
        <dbReference type="EMBL" id="MDV3457400.1"/>
    </source>
</evidence>
<dbReference type="PANTHER" id="PTHR34982:SF1">
    <property type="entry name" value="FLAGELLAR ASSEMBLY PROTEIN FLIH"/>
    <property type="match status" value="1"/>
</dbReference>
<evidence type="ECO:0000256" key="7">
    <source>
        <dbReference type="ARBA" id="ARBA00023225"/>
    </source>
</evidence>
<keyword evidence="7" id="KW-1006">Bacterial flagellum protein export</keyword>
<dbReference type="InterPro" id="IPR018035">
    <property type="entry name" value="Flagellar_FliH/T3SS_HrpE"/>
</dbReference>
<evidence type="ECO:0000313" key="10">
    <source>
        <dbReference type="Proteomes" id="UP001273531"/>
    </source>
</evidence>
<name>A0ABU3Y7N9_9SPHN</name>
<dbReference type="RefSeq" id="WP_317226553.1">
    <property type="nucleotide sequence ID" value="NZ_JAWJEJ010000001.1"/>
</dbReference>